<dbReference type="Proteomes" id="UP000585507">
    <property type="component" value="Unassembled WGS sequence"/>
</dbReference>
<evidence type="ECO:0000313" key="2">
    <source>
        <dbReference type="EMBL" id="MBB5536893.1"/>
    </source>
</evidence>
<proteinExistence type="predicted"/>
<evidence type="ECO:0000313" key="3">
    <source>
        <dbReference type="Proteomes" id="UP000585507"/>
    </source>
</evidence>
<evidence type="ECO:0000256" key="1">
    <source>
        <dbReference type="SAM" id="MobiDB-lite"/>
    </source>
</evidence>
<feature type="compositionally biased region" description="Polar residues" evidence="1">
    <location>
        <begin position="1"/>
        <end position="15"/>
    </location>
</feature>
<reference evidence="2 3" key="1">
    <citation type="submission" date="2020-08" db="EMBL/GenBank/DDBJ databases">
        <title>Genomic Encyclopedia of Type Strains, Phase IV (KMG-V): Genome sequencing to study the core and pangenomes of soil and plant-associated prokaryotes.</title>
        <authorList>
            <person name="Whitman W."/>
        </authorList>
    </citation>
    <scope>NUCLEOTIDE SEQUENCE [LARGE SCALE GENOMIC DNA]</scope>
    <source>
        <strain evidence="2 3">SEMIA 4084</strain>
    </source>
</reference>
<protein>
    <submittedName>
        <fullName evidence="2">Uncharacterized protein</fullName>
    </submittedName>
</protein>
<keyword evidence="3" id="KW-1185">Reference proteome</keyword>
<sequence length="122" mass="13414">MPSGLLQSFQPTSHSDGGLRGVDQMMQGGVRLFDEPMGQFVEKRLSSGLRAASPEPSRGKPVEAVIALSIAFVAKELITQRPGERRLPKPIPVSWHLLLDFFMASDLLARSRGRGCHSRTCR</sequence>
<dbReference type="AlphaFoldDB" id="A0A7W8UCP5"/>
<dbReference type="EMBL" id="JACHBK010000008">
    <property type="protein sequence ID" value="MBB5536893.1"/>
    <property type="molecule type" value="Genomic_DNA"/>
</dbReference>
<feature type="region of interest" description="Disordered" evidence="1">
    <location>
        <begin position="1"/>
        <end position="22"/>
    </location>
</feature>
<gene>
    <name evidence="2" type="ORF">GGD55_003608</name>
</gene>
<accession>A0A7W8UCP5</accession>
<comment type="caution">
    <text evidence="2">The sequence shown here is derived from an EMBL/GenBank/DDBJ whole genome shotgun (WGS) entry which is preliminary data.</text>
</comment>
<name>A0A7W8UCP5_9HYPH</name>
<organism evidence="2 3">
    <name type="scientific">Rhizobium giardinii</name>
    <dbReference type="NCBI Taxonomy" id="56731"/>
    <lineage>
        <taxon>Bacteria</taxon>
        <taxon>Pseudomonadati</taxon>
        <taxon>Pseudomonadota</taxon>
        <taxon>Alphaproteobacteria</taxon>
        <taxon>Hyphomicrobiales</taxon>
        <taxon>Rhizobiaceae</taxon>
        <taxon>Rhizobium/Agrobacterium group</taxon>
        <taxon>Rhizobium</taxon>
    </lineage>
</organism>